<dbReference type="InterPro" id="IPR016166">
    <property type="entry name" value="FAD-bd_PCMH"/>
</dbReference>
<dbReference type="Gene3D" id="3.30.465.10">
    <property type="match status" value="1"/>
</dbReference>
<dbReference type="InterPro" id="IPR016167">
    <property type="entry name" value="FAD-bd_PCMH_sub1"/>
</dbReference>
<evidence type="ECO:0000313" key="5">
    <source>
        <dbReference type="Proteomes" id="UP000249260"/>
    </source>
</evidence>
<gene>
    <name evidence="4" type="ORF">DL346_01590</name>
</gene>
<dbReference type="Pfam" id="PF04030">
    <property type="entry name" value="ALO"/>
    <property type="match status" value="1"/>
</dbReference>
<dbReference type="InterPro" id="IPR010031">
    <property type="entry name" value="FAD_lactone_oxidase-like"/>
</dbReference>
<dbReference type="PANTHER" id="PTHR43762:SF1">
    <property type="entry name" value="D-ARABINONO-1,4-LACTONE OXIDASE"/>
    <property type="match status" value="1"/>
</dbReference>
<dbReference type="Gene3D" id="3.30.43.10">
    <property type="entry name" value="Uridine Diphospho-n-acetylenolpyruvylglucosamine Reductase, domain 2"/>
    <property type="match status" value="1"/>
</dbReference>
<dbReference type="AlphaFoldDB" id="A0A328U3N4"/>
<dbReference type="RefSeq" id="WP_112880345.1">
    <property type="nucleotide sequence ID" value="NZ_QLUW01000001.1"/>
</dbReference>
<dbReference type="InterPro" id="IPR007173">
    <property type="entry name" value="ALO_C"/>
</dbReference>
<dbReference type="Proteomes" id="UP000249260">
    <property type="component" value="Unassembled WGS sequence"/>
</dbReference>
<evidence type="ECO:0000256" key="1">
    <source>
        <dbReference type="ARBA" id="ARBA00022630"/>
    </source>
</evidence>
<comment type="caution">
    <text evidence="4">The sequence shown here is derived from an EMBL/GenBank/DDBJ whole genome shotgun (WGS) entry which is preliminary data.</text>
</comment>
<protein>
    <submittedName>
        <fullName evidence="4">FAD-binding protein</fullName>
    </submittedName>
</protein>
<keyword evidence="5" id="KW-1185">Reference proteome</keyword>
<evidence type="ECO:0000259" key="3">
    <source>
        <dbReference type="PROSITE" id="PS51387"/>
    </source>
</evidence>
<dbReference type="GO" id="GO:0080049">
    <property type="term" value="F:L-gulono-1,4-lactone dehydrogenase activity"/>
    <property type="evidence" value="ECO:0007669"/>
    <property type="project" value="TreeGrafter"/>
</dbReference>
<accession>A0A328U3N4</accession>
<proteinExistence type="predicted"/>
<reference evidence="4 5" key="1">
    <citation type="submission" date="2018-06" db="EMBL/GenBank/DDBJ databases">
        <title>Paenibacillus montanisoli sp. nov., isolated from mountain area soil.</title>
        <authorList>
            <person name="Wu M."/>
        </authorList>
    </citation>
    <scope>NUCLEOTIDE SEQUENCE [LARGE SCALE GENOMIC DNA]</scope>
    <source>
        <strain evidence="4 5">RA17</strain>
    </source>
</reference>
<dbReference type="Gene3D" id="3.30.70.2530">
    <property type="match status" value="1"/>
</dbReference>
<feature type="domain" description="FAD-binding PCMH-type" evidence="3">
    <location>
        <begin position="11"/>
        <end position="175"/>
    </location>
</feature>
<dbReference type="Pfam" id="PF01565">
    <property type="entry name" value="FAD_binding_4"/>
    <property type="match status" value="1"/>
</dbReference>
<dbReference type="Gene3D" id="3.30.70.2520">
    <property type="match status" value="1"/>
</dbReference>
<dbReference type="EMBL" id="QLUW01000001">
    <property type="protein sequence ID" value="RAP77220.1"/>
    <property type="molecule type" value="Genomic_DNA"/>
</dbReference>
<dbReference type="InterPro" id="IPR016169">
    <property type="entry name" value="FAD-bd_PCMH_sub2"/>
</dbReference>
<keyword evidence="1" id="KW-0285">Flavoprotein</keyword>
<dbReference type="InterPro" id="IPR006094">
    <property type="entry name" value="Oxid_FAD_bind_N"/>
</dbReference>
<dbReference type="Gene3D" id="1.10.45.10">
    <property type="entry name" value="Vanillyl-alcohol Oxidase, Chain A, domain 4"/>
    <property type="match status" value="1"/>
</dbReference>
<organism evidence="4 5">
    <name type="scientific">Paenibacillus montanisoli</name>
    <dbReference type="NCBI Taxonomy" id="2081970"/>
    <lineage>
        <taxon>Bacteria</taxon>
        <taxon>Bacillati</taxon>
        <taxon>Bacillota</taxon>
        <taxon>Bacilli</taxon>
        <taxon>Bacillales</taxon>
        <taxon>Paenibacillaceae</taxon>
        <taxon>Paenibacillus</taxon>
    </lineage>
</organism>
<dbReference type="OrthoDB" id="9800184at2"/>
<dbReference type="InterPro" id="IPR036318">
    <property type="entry name" value="FAD-bd_PCMH-like_sf"/>
</dbReference>
<dbReference type="GO" id="GO:0003885">
    <property type="term" value="F:D-arabinono-1,4-lactone oxidase activity"/>
    <property type="evidence" value="ECO:0007669"/>
    <property type="project" value="InterPro"/>
</dbReference>
<dbReference type="PIRSF" id="PIRSF000136">
    <property type="entry name" value="LGO_GLO"/>
    <property type="match status" value="1"/>
</dbReference>
<dbReference type="PROSITE" id="PS51387">
    <property type="entry name" value="FAD_PCMH"/>
    <property type="match status" value="1"/>
</dbReference>
<dbReference type="PANTHER" id="PTHR43762">
    <property type="entry name" value="L-GULONOLACTONE OXIDASE"/>
    <property type="match status" value="1"/>
</dbReference>
<name>A0A328U3N4_9BACL</name>
<evidence type="ECO:0000313" key="4">
    <source>
        <dbReference type="EMBL" id="RAP77220.1"/>
    </source>
</evidence>
<dbReference type="SUPFAM" id="SSF56176">
    <property type="entry name" value="FAD-binding/transporter-associated domain-like"/>
    <property type="match status" value="1"/>
</dbReference>
<dbReference type="GO" id="GO:0016020">
    <property type="term" value="C:membrane"/>
    <property type="evidence" value="ECO:0007669"/>
    <property type="project" value="InterPro"/>
</dbReference>
<keyword evidence="2" id="KW-0560">Oxidoreductase</keyword>
<dbReference type="InterPro" id="IPR016171">
    <property type="entry name" value="Vanillyl_alc_oxidase_C-sub2"/>
</dbReference>
<evidence type="ECO:0000256" key="2">
    <source>
        <dbReference type="ARBA" id="ARBA00023002"/>
    </source>
</evidence>
<dbReference type="GO" id="GO:0071949">
    <property type="term" value="F:FAD binding"/>
    <property type="evidence" value="ECO:0007669"/>
    <property type="project" value="InterPro"/>
</dbReference>
<sequence length="415" mass="46355">MENNRNWAGNYTYGAIGLLVPESMSQLQEMVSRSGRMKTLGTRHSFNGIADSSGTHVSLQKMNRVLEIDFNEGKVTVEGGIRYGELCGYLHANGLALHNLASLPHISVAGACATATHGSGDRNGNLATAVSAMTLVKADGEAVRLTRGQPEFEGAVVGLGALGVVANLTLEVVPAFQISQRVYENLPLANLEQHLDDIFSSAYSVSLFMDWKRPVFNQVWLKHRTDEAAGYDEPEFFGATLATAKLHPVPGLSAENCSEQLGVSGPWFERLPHFRMNFMPSAGEELQSEYFVPRSHAYEALLAIDSLRDYVSPLLYISEVRSIASDELWMSPCCRQPSIAIHFTWKADWEAVRRVLPMIEEKLEPFNAKPHWGKLFAMPSDRLCPLYEKLPDFRRLLHQYDPQGKFRNDFLIEYM</sequence>